<keyword evidence="5" id="KW-0460">Magnesium</keyword>
<organism evidence="11 12">
    <name type="scientific">Holothuria leucospilota</name>
    <name type="common">Black long sea cucumber</name>
    <name type="synonym">Mertensiothuria leucospilota</name>
    <dbReference type="NCBI Taxonomy" id="206669"/>
    <lineage>
        <taxon>Eukaryota</taxon>
        <taxon>Metazoa</taxon>
        <taxon>Echinodermata</taxon>
        <taxon>Eleutherozoa</taxon>
        <taxon>Echinozoa</taxon>
        <taxon>Holothuroidea</taxon>
        <taxon>Aspidochirotacea</taxon>
        <taxon>Aspidochirotida</taxon>
        <taxon>Holothuriidae</taxon>
        <taxon>Holothuria</taxon>
    </lineage>
</organism>
<keyword evidence="4" id="KW-0378">Hydrolase</keyword>
<keyword evidence="7" id="KW-0695">RNA-directed DNA polymerase</keyword>
<evidence type="ECO:0000313" key="12">
    <source>
        <dbReference type="Proteomes" id="UP001152320"/>
    </source>
</evidence>
<evidence type="ECO:0000256" key="7">
    <source>
        <dbReference type="ARBA" id="ARBA00022918"/>
    </source>
</evidence>
<evidence type="ECO:0000256" key="2">
    <source>
        <dbReference type="ARBA" id="ARBA00022723"/>
    </source>
</evidence>
<comment type="caution">
    <text evidence="11">The sequence shown here is derived from an EMBL/GenBank/DDBJ whole genome shotgun (WGS) entry which is preliminary data.</text>
</comment>
<gene>
    <name evidence="11" type="ORF">HOLleu_03414</name>
</gene>
<reference evidence="11" key="1">
    <citation type="submission" date="2021-10" db="EMBL/GenBank/DDBJ databases">
        <title>Tropical sea cucumber genome reveals ecological adaptation and Cuvierian tubules defense mechanism.</title>
        <authorList>
            <person name="Chen T."/>
        </authorList>
    </citation>
    <scope>NUCLEOTIDE SEQUENCE</scope>
    <source>
        <strain evidence="11">Nanhai2018</strain>
        <tissue evidence="11">Muscle</tissue>
    </source>
</reference>
<keyword evidence="8" id="KW-0239">DNA-directed DNA polymerase</keyword>
<evidence type="ECO:0000256" key="3">
    <source>
        <dbReference type="ARBA" id="ARBA00022759"/>
    </source>
</evidence>
<accession>A0A9Q1CRY4</accession>
<dbReference type="GO" id="GO:0003964">
    <property type="term" value="F:RNA-directed DNA polymerase activity"/>
    <property type="evidence" value="ECO:0007669"/>
    <property type="project" value="UniProtKB-KW"/>
</dbReference>
<dbReference type="PANTHER" id="PTHR42648:SF11">
    <property type="entry name" value="TRANSPOSON TY4-P GAG-POL POLYPROTEIN"/>
    <property type="match status" value="1"/>
</dbReference>
<proteinExistence type="predicted"/>
<dbReference type="AlphaFoldDB" id="A0A9Q1CRY4"/>
<dbReference type="OrthoDB" id="413361at2759"/>
<evidence type="ECO:0000256" key="8">
    <source>
        <dbReference type="ARBA" id="ARBA00022932"/>
    </source>
</evidence>
<evidence type="ECO:0000256" key="6">
    <source>
        <dbReference type="ARBA" id="ARBA00022908"/>
    </source>
</evidence>
<protein>
    <recommendedName>
        <fullName evidence="10">Retroviral polymerase SH3-like domain-containing protein</fullName>
    </recommendedName>
</protein>
<evidence type="ECO:0000256" key="9">
    <source>
        <dbReference type="ARBA" id="ARBA00023172"/>
    </source>
</evidence>
<dbReference type="GO" id="GO:0003887">
    <property type="term" value="F:DNA-directed DNA polymerase activity"/>
    <property type="evidence" value="ECO:0007669"/>
    <property type="project" value="UniProtKB-KW"/>
</dbReference>
<dbReference type="InterPro" id="IPR057670">
    <property type="entry name" value="SH3_retrovirus"/>
</dbReference>
<keyword evidence="3" id="KW-0255">Endonuclease</keyword>
<name>A0A9Q1CRY4_HOLLE</name>
<feature type="domain" description="Retroviral polymerase SH3-like" evidence="10">
    <location>
        <begin position="64"/>
        <end position="100"/>
    </location>
</feature>
<sequence length="105" mass="11891">MGRCLLLQSEIGKDRWPYAVLVATYIRDRCYNRRLKQTPYSALTGQKPNLSNMRVFGSDCSAYRQEKGKLDPRCSKGIFVGYDKGSPAYLVYYPATGKVLNLLVS</sequence>
<dbReference type="GO" id="GO:0004519">
    <property type="term" value="F:endonuclease activity"/>
    <property type="evidence" value="ECO:0007669"/>
    <property type="project" value="UniProtKB-KW"/>
</dbReference>
<keyword evidence="9" id="KW-0233">DNA recombination</keyword>
<evidence type="ECO:0000256" key="5">
    <source>
        <dbReference type="ARBA" id="ARBA00022842"/>
    </source>
</evidence>
<keyword evidence="8" id="KW-0548">Nucleotidyltransferase</keyword>
<keyword evidence="6" id="KW-0229">DNA integration</keyword>
<keyword evidence="8" id="KW-0808">Transferase</keyword>
<dbReference type="InterPro" id="IPR039537">
    <property type="entry name" value="Retrotran_Ty1/copia-like"/>
</dbReference>
<dbReference type="GO" id="GO:0016787">
    <property type="term" value="F:hydrolase activity"/>
    <property type="evidence" value="ECO:0007669"/>
    <property type="project" value="UniProtKB-KW"/>
</dbReference>
<evidence type="ECO:0000259" key="10">
    <source>
        <dbReference type="Pfam" id="PF25597"/>
    </source>
</evidence>
<dbReference type="Proteomes" id="UP001152320">
    <property type="component" value="Chromosome 1"/>
</dbReference>
<keyword evidence="2" id="KW-0479">Metal-binding</keyword>
<keyword evidence="1" id="KW-0540">Nuclease</keyword>
<dbReference type="Pfam" id="PF25597">
    <property type="entry name" value="SH3_retrovirus"/>
    <property type="match status" value="1"/>
</dbReference>
<dbReference type="GO" id="GO:0006310">
    <property type="term" value="P:DNA recombination"/>
    <property type="evidence" value="ECO:0007669"/>
    <property type="project" value="UniProtKB-KW"/>
</dbReference>
<dbReference type="GO" id="GO:0015074">
    <property type="term" value="P:DNA integration"/>
    <property type="evidence" value="ECO:0007669"/>
    <property type="project" value="UniProtKB-KW"/>
</dbReference>
<keyword evidence="12" id="KW-1185">Reference proteome</keyword>
<dbReference type="GO" id="GO:0046872">
    <property type="term" value="F:metal ion binding"/>
    <property type="evidence" value="ECO:0007669"/>
    <property type="project" value="UniProtKB-KW"/>
</dbReference>
<evidence type="ECO:0000313" key="11">
    <source>
        <dbReference type="EMBL" id="KAJ8050276.1"/>
    </source>
</evidence>
<evidence type="ECO:0000256" key="4">
    <source>
        <dbReference type="ARBA" id="ARBA00022801"/>
    </source>
</evidence>
<dbReference type="PANTHER" id="PTHR42648">
    <property type="entry name" value="TRANSPOSASE, PUTATIVE-RELATED"/>
    <property type="match status" value="1"/>
</dbReference>
<evidence type="ECO:0000256" key="1">
    <source>
        <dbReference type="ARBA" id="ARBA00022722"/>
    </source>
</evidence>
<dbReference type="EMBL" id="JAIZAY010000001">
    <property type="protein sequence ID" value="KAJ8050276.1"/>
    <property type="molecule type" value="Genomic_DNA"/>
</dbReference>